<dbReference type="EMBL" id="FZNS01000008">
    <property type="protein sequence ID" value="SNR82740.1"/>
    <property type="molecule type" value="Genomic_DNA"/>
</dbReference>
<dbReference type="AlphaFoldDB" id="A0A238ZHP6"/>
<protein>
    <recommendedName>
        <fullName evidence="4">Lipocalin-like domain-containing protein</fullName>
    </recommendedName>
</protein>
<gene>
    <name evidence="2" type="ORF">SAMN06269173_10844</name>
</gene>
<dbReference type="PROSITE" id="PS51257">
    <property type="entry name" value="PROKAR_LIPOPROTEIN"/>
    <property type="match status" value="1"/>
</dbReference>
<name>A0A238ZHP6_9BACT</name>
<feature type="signal peptide" evidence="1">
    <location>
        <begin position="1"/>
        <end position="23"/>
    </location>
</feature>
<keyword evidence="1" id="KW-0732">Signal</keyword>
<proteinExistence type="predicted"/>
<accession>A0A238ZHP6</accession>
<dbReference type="Proteomes" id="UP000198310">
    <property type="component" value="Unassembled WGS sequence"/>
</dbReference>
<keyword evidence="3" id="KW-1185">Reference proteome</keyword>
<sequence length="152" mass="16948">MSRTITTLLPALFLVVGSLSLSSCEKQEDARPCGCTPPPQEPFIPASISQVNTWWLNSATTSGKTAIGSDIKDRYSIRFQADGSYIQTLLQDSTQFKGKWMLMGTENRTLHLTDHKGTEQEYTIASATVNSLFFWRAGKDGKTEMYLFKPTL</sequence>
<evidence type="ECO:0008006" key="4">
    <source>
        <dbReference type="Google" id="ProtNLM"/>
    </source>
</evidence>
<evidence type="ECO:0000313" key="3">
    <source>
        <dbReference type="Proteomes" id="UP000198310"/>
    </source>
</evidence>
<evidence type="ECO:0000256" key="1">
    <source>
        <dbReference type="SAM" id="SignalP"/>
    </source>
</evidence>
<organism evidence="2 3">
    <name type="scientific">Hymenobacter mucosus</name>
    <dbReference type="NCBI Taxonomy" id="1411120"/>
    <lineage>
        <taxon>Bacteria</taxon>
        <taxon>Pseudomonadati</taxon>
        <taxon>Bacteroidota</taxon>
        <taxon>Cytophagia</taxon>
        <taxon>Cytophagales</taxon>
        <taxon>Hymenobacteraceae</taxon>
        <taxon>Hymenobacter</taxon>
    </lineage>
</organism>
<feature type="chain" id="PRO_5012376116" description="Lipocalin-like domain-containing protein" evidence="1">
    <location>
        <begin position="24"/>
        <end position="152"/>
    </location>
</feature>
<reference evidence="3" key="1">
    <citation type="submission" date="2017-06" db="EMBL/GenBank/DDBJ databases">
        <authorList>
            <person name="Varghese N."/>
            <person name="Submissions S."/>
        </authorList>
    </citation>
    <scope>NUCLEOTIDE SEQUENCE [LARGE SCALE GENOMIC DNA]</scope>
    <source>
        <strain evidence="3">DSM 28041</strain>
    </source>
</reference>
<evidence type="ECO:0000313" key="2">
    <source>
        <dbReference type="EMBL" id="SNR82740.1"/>
    </source>
</evidence>